<keyword evidence="1" id="KW-0812">Transmembrane</keyword>
<reference evidence="3" key="1">
    <citation type="submission" date="2018-12" db="EMBL/GenBank/DDBJ databases">
        <title>Genome sequence of Microcystis aeruginosa NIES-4285.</title>
        <authorList>
            <person name="Tanabe Y."/>
        </authorList>
    </citation>
    <scope>NUCLEOTIDE SEQUENCE [LARGE SCALE GENOMIC DNA]</scope>
    <source>
        <strain evidence="3">NIES-4285</strain>
    </source>
</reference>
<evidence type="ECO:0000256" key="1">
    <source>
        <dbReference type="SAM" id="Phobius"/>
    </source>
</evidence>
<dbReference type="Proteomes" id="UP000289660">
    <property type="component" value="Unassembled WGS sequence"/>
</dbReference>
<sequence>MTLHFEIVLERVLATLRVWVLCPVAVLSILAFAIAGWC</sequence>
<evidence type="ECO:0000313" key="2">
    <source>
        <dbReference type="EMBL" id="GCE58122.1"/>
    </source>
</evidence>
<gene>
    <name evidence="2" type="ORF">MiAbB_00025</name>
</gene>
<keyword evidence="1" id="KW-1133">Transmembrane helix</keyword>
<accession>A0A402D7E9</accession>
<protein>
    <submittedName>
        <fullName evidence="2">Uncharacterized protein</fullName>
    </submittedName>
</protein>
<dbReference type="EMBL" id="BIFY01000001">
    <property type="protein sequence ID" value="GCE58122.1"/>
    <property type="molecule type" value="Genomic_DNA"/>
</dbReference>
<keyword evidence="1" id="KW-0472">Membrane</keyword>
<dbReference type="AlphaFoldDB" id="A0A402D7E9"/>
<organism evidence="2 3">
    <name type="scientific">Microcystis aeruginosa NIES-4285</name>
    <dbReference type="NCBI Taxonomy" id="2497681"/>
    <lineage>
        <taxon>Bacteria</taxon>
        <taxon>Bacillati</taxon>
        <taxon>Cyanobacteriota</taxon>
        <taxon>Cyanophyceae</taxon>
        <taxon>Oscillatoriophycideae</taxon>
        <taxon>Chroococcales</taxon>
        <taxon>Microcystaceae</taxon>
        <taxon>Microcystis</taxon>
    </lineage>
</organism>
<proteinExistence type="predicted"/>
<evidence type="ECO:0000313" key="3">
    <source>
        <dbReference type="Proteomes" id="UP000289660"/>
    </source>
</evidence>
<name>A0A402D7E9_MICAE</name>
<feature type="transmembrane region" description="Helical" evidence="1">
    <location>
        <begin position="12"/>
        <end position="37"/>
    </location>
</feature>
<comment type="caution">
    <text evidence="2">The sequence shown here is derived from an EMBL/GenBank/DDBJ whole genome shotgun (WGS) entry which is preliminary data.</text>
</comment>